<keyword evidence="8" id="KW-0460">Magnesium</keyword>
<sequence>MILETKNKFVLFGMENSKKLAQKISEKIQIPLSEIERTVFADGEVMLKSRETIRNSTVFVVASTAKPVNDNIMELLIFIDSLKRGYAKDIIVILSYYGYARQDRKSSGRQPITARLIANLLETSGVTKVVLVDIHNPSIQGFFNVSVDELLGQFILAQELVGKSKNYVVVSPDHGGTVRARILAEILGKNTPVAVIDKRRTGVNQIDVFGLIGEVDGKDCILLDDIIDTGGTILKAADVVKSKGAKSVVVAATHGVFSRGFEKFEENTSIDKVIVTDSIDNEFLLQKFKKIFITSLDTFLSKVILACIHSTSISSIYEEMTHEYKLVNDELSK</sequence>
<dbReference type="GO" id="GO:0005524">
    <property type="term" value="F:ATP binding"/>
    <property type="evidence" value="ECO:0007669"/>
    <property type="project" value="UniProtKB-KW"/>
</dbReference>
<dbReference type="KEGG" id="mbc:MYB_00205"/>
<dbReference type="eggNOG" id="COG0462">
    <property type="taxonomic scope" value="Bacteria"/>
</dbReference>
<dbReference type="InterPro" id="IPR029057">
    <property type="entry name" value="PRTase-like"/>
</dbReference>
<reference evidence="13 14" key="1">
    <citation type="journal article" date="2014" name="Genome Announc.">
        <title>Complete Genome Sequence of Mycoplasma bovoculi Strain M165/69T (ATCC 29104).</title>
        <authorList>
            <person name="Calcutt M.J."/>
            <person name="Foecking M.F."/>
        </authorList>
    </citation>
    <scope>NUCLEOTIDE SEQUENCE [LARGE SCALE GENOMIC DNA]</scope>
    <source>
        <strain evidence="13">M165/69</strain>
    </source>
</reference>
<organism evidence="13 14">
    <name type="scientific">Mesomycoplasma bovoculi M165/69</name>
    <dbReference type="NCBI Taxonomy" id="743966"/>
    <lineage>
        <taxon>Bacteria</taxon>
        <taxon>Bacillati</taxon>
        <taxon>Mycoplasmatota</taxon>
        <taxon>Mycoplasmoidales</taxon>
        <taxon>Metamycoplasmataceae</taxon>
        <taxon>Mesomycoplasma</taxon>
    </lineage>
</organism>
<dbReference type="Gene3D" id="3.40.50.2020">
    <property type="match status" value="2"/>
</dbReference>
<dbReference type="Proteomes" id="UP000019229">
    <property type="component" value="Chromosome"/>
</dbReference>
<dbReference type="InterPro" id="IPR000836">
    <property type="entry name" value="PRTase_dom"/>
</dbReference>
<dbReference type="PANTHER" id="PTHR10210">
    <property type="entry name" value="RIBOSE-PHOSPHATE DIPHOSPHOKINASE FAMILY MEMBER"/>
    <property type="match status" value="1"/>
</dbReference>
<dbReference type="GO" id="GO:0002189">
    <property type="term" value="C:ribose phosphate diphosphokinase complex"/>
    <property type="evidence" value="ECO:0007669"/>
    <property type="project" value="TreeGrafter"/>
</dbReference>
<dbReference type="EMBL" id="CP007154">
    <property type="protein sequence ID" value="AHH45053.1"/>
    <property type="molecule type" value="Genomic_DNA"/>
</dbReference>
<dbReference type="STRING" id="743966.MYB_00205"/>
<dbReference type="GO" id="GO:0016301">
    <property type="term" value="F:kinase activity"/>
    <property type="evidence" value="ECO:0007669"/>
    <property type="project" value="UniProtKB-KW"/>
</dbReference>
<accession>W5UZU0</accession>
<dbReference type="Pfam" id="PF00156">
    <property type="entry name" value="Pribosyltran"/>
    <property type="match status" value="1"/>
</dbReference>
<dbReference type="EC" id="2.7.6.1" evidence="1"/>
<evidence type="ECO:0000256" key="4">
    <source>
        <dbReference type="ARBA" id="ARBA00022727"/>
    </source>
</evidence>
<evidence type="ECO:0000256" key="6">
    <source>
        <dbReference type="ARBA" id="ARBA00022777"/>
    </source>
</evidence>
<evidence type="ECO:0000259" key="12">
    <source>
        <dbReference type="Pfam" id="PF13793"/>
    </source>
</evidence>
<evidence type="ECO:0000313" key="14">
    <source>
        <dbReference type="Proteomes" id="UP000019229"/>
    </source>
</evidence>
<comment type="similarity">
    <text evidence="10">Belongs to the ribose-phosphate pyrophosphokinase family.</text>
</comment>
<evidence type="ECO:0000256" key="2">
    <source>
        <dbReference type="ARBA" id="ARBA00022679"/>
    </source>
</evidence>
<keyword evidence="6 13" id="KW-0418">Kinase</keyword>
<comment type="catalytic activity">
    <reaction evidence="9">
        <text>D-ribose 5-phosphate + ATP = 5-phospho-alpha-D-ribose 1-diphosphate + AMP + H(+)</text>
        <dbReference type="Rhea" id="RHEA:15609"/>
        <dbReference type="ChEBI" id="CHEBI:15378"/>
        <dbReference type="ChEBI" id="CHEBI:30616"/>
        <dbReference type="ChEBI" id="CHEBI:58017"/>
        <dbReference type="ChEBI" id="CHEBI:78346"/>
        <dbReference type="ChEBI" id="CHEBI:456215"/>
        <dbReference type="EC" id="2.7.6.1"/>
    </reaction>
</comment>
<evidence type="ECO:0000256" key="7">
    <source>
        <dbReference type="ARBA" id="ARBA00022840"/>
    </source>
</evidence>
<gene>
    <name evidence="13" type="primary">prs</name>
    <name evidence="13" type="ORF">MYB_00205</name>
</gene>
<proteinExistence type="inferred from homology"/>
<dbReference type="SMART" id="SM01400">
    <property type="entry name" value="Pribosyltran_N"/>
    <property type="match status" value="1"/>
</dbReference>
<evidence type="ECO:0000256" key="8">
    <source>
        <dbReference type="ARBA" id="ARBA00022842"/>
    </source>
</evidence>
<dbReference type="SUPFAM" id="SSF53271">
    <property type="entry name" value="PRTase-like"/>
    <property type="match status" value="1"/>
</dbReference>
<keyword evidence="3" id="KW-0479">Metal-binding</keyword>
<evidence type="ECO:0000256" key="5">
    <source>
        <dbReference type="ARBA" id="ARBA00022741"/>
    </source>
</evidence>
<name>W5UZU0_9BACT</name>
<evidence type="ECO:0000256" key="9">
    <source>
        <dbReference type="ARBA" id="ARBA00049535"/>
    </source>
</evidence>
<protein>
    <recommendedName>
        <fullName evidence="1">ribose-phosphate diphosphokinase</fullName>
        <ecNumber evidence="1">2.7.6.1</ecNumber>
    </recommendedName>
</protein>
<evidence type="ECO:0000256" key="1">
    <source>
        <dbReference type="ARBA" id="ARBA00013247"/>
    </source>
</evidence>
<dbReference type="HOGENOM" id="CLU_033546_2_0_14"/>
<dbReference type="InterPro" id="IPR005946">
    <property type="entry name" value="Rib-P_diPkinase"/>
</dbReference>
<dbReference type="RefSeq" id="WP_022934853.1">
    <property type="nucleotide sequence ID" value="NZ_CP007154.1"/>
</dbReference>
<feature type="domain" description="Phosphoribosyltransferase" evidence="11">
    <location>
        <begin position="157"/>
        <end position="264"/>
    </location>
</feature>
<dbReference type="AlphaFoldDB" id="W5UZU0"/>
<dbReference type="PANTHER" id="PTHR10210:SF41">
    <property type="entry name" value="RIBOSE-PHOSPHATE PYROPHOSPHOKINASE 1, CHLOROPLASTIC"/>
    <property type="match status" value="1"/>
</dbReference>
<evidence type="ECO:0000313" key="13">
    <source>
        <dbReference type="EMBL" id="AHH45053.1"/>
    </source>
</evidence>
<keyword evidence="14" id="KW-1185">Reference proteome</keyword>
<evidence type="ECO:0000259" key="11">
    <source>
        <dbReference type="Pfam" id="PF00156"/>
    </source>
</evidence>
<dbReference type="FunFam" id="3.40.50.2020:FF:000007">
    <property type="entry name" value="Ribose-phosphate pyrophosphokinase"/>
    <property type="match status" value="1"/>
</dbReference>
<dbReference type="GO" id="GO:0006164">
    <property type="term" value="P:purine nucleotide biosynthetic process"/>
    <property type="evidence" value="ECO:0007669"/>
    <property type="project" value="TreeGrafter"/>
</dbReference>
<keyword evidence="5" id="KW-0547">Nucleotide-binding</keyword>
<keyword evidence="4 10" id="KW-0545">Nucleotide biosynthesis</keyword>
<dbReference type="OrthoDB" id="9777067at2"/>
<dbReference type="NCBIfam" id="TIGR01251">
    <property type="entry name" value="ribP_PPkin"/>
    <property type="match status" value="1"/>
</dbReference>
<dbReference type="NCBIfam" id="NF002320">
    <property type="entry name" value="PRK01259.1"/>
    <property type="match status" value="1"/>
</dbReference>
<dbReference type="InterPro" id="IPR029099">
    <property type="entry name" value="Pribosyltran_N"/>
</dbReference>
<feature type="domain" description="Ribose-phosphate pyrophosphokinase N-terminal" evidence="12">
    <location>
        <begin position="10"/>
        <end position="125"/>
    </location>
</feature>
<evidence type="ECO:0000256" key="10">
    <source>
        <dbReference type="RuleBase" id="RU004324"/>
    </source>
</evidence>
<dbReference type="GO" id="GO:0004749">
    <property type="term" value="F:ribose phosphate diphosphokinase activity"/>
    <property type="evidence" value="ECO:0007669"/>
    <property type="project" value="UniProtKB-EC"/>
</dbReference>
<evidence type="ECO:0000256" key="3">
    <source>
        <dbReference type="ARBA" id="ARBA00022723"/>
    </source>
</evidence>
<keyword evidence="7" id="KW-0067">ATP-binding</keyword>
<dbReference type="Pfam" id="PF13793">
    <property type="entry name" value="Pribosyltran_N"/>
    <property type="match status" value="1"/>
</dbReference>
<dbReference type="GO" id="GO:0000287">
    <property type="term" value="F:magnesium ion binding"/>
    <property type="evidence" value="ECO:0007669"/>
    <property type="project" value="InterPro"/>
</dbReference>
<dbReference type="CDD" id="cd06223">
    <property type="entry name" value="PRTases_typeI"/>
    <property type="match status" value="1"/>
</dbReference>
<dbReference type="GO" id="GO:0005737">
    <property type="term" value="C:cytoplasm"/>
    <property type="evidence" value="ECO:0007669"/>
    <property type="project" value="TreeGrafter"/>
</dbReference>
<keyword evidence="2 13" id="KW-0808">Transferase</keyword>
<dbReference type="GO" id="GO:0006015">
    <property type="term" value="P:5-phosphoribose 1-diphosphate biosynthetic process"/>
    <property type="evidence" value="ECO:0007669"/>
    <property type="project" value="TreeGrafter"/>
</dbReference>
<dbReference type="PATRIC" id="fig|743966.3.peg.41"/>